<evidence type="ECO:0000259" key="4">
    <source>
        <dbReference type="PROSITE" id="PS50893"/>
    </source>
</evidence>
<keyword evidence="2" id="KW-0547">Nucleotide-binding</keyword>
<dbReference type="GO" id="GO:1903805">
    <property type="term" value="P:L-valine import across plasma membrane"/>
    <property type="evidence" value="ECO:0007669"/>
    <property type="project" value="TreeGrafter"/>
</dbReference>
<proteinExistence type="predicted"/>
<dbReference type="AlphaFoldDB" id="A0A382V6W0"/>
<gene>
    <name evidence="5" type="ORF">METZ01_LOCUS394619</name>
</gene>
<dbReference type="GO" id="GO:0015188">
    <property type="term" value="F:L-isoleucine transmembrane transporter activity"/>
    <property type="evidence" value="ECO:0007669"/>
    <property type="project" value="TreeGrafter"/>
</dbReference>
<dbReference type="PROSITE" id="PS50893">
    <property type="entry name" value="ABC_TRANSPORTER_2"/>
    <property type="match status" value="1"/>
</dbReference>
<dbReference type="Gene3D" id="3.40.50.300">
    <property type="entry name" value="P-loop containing nucleotide triphosphate hydrolases"/>
    <property type="match status" value="1"/>
</dbReference>
<dbReference type="GO" id="GO:0005524">
    <property type="term" value="F:ATP binding"/>
    <property type="evidence" value="ECO:0007669"/>
    <property type="project" value="UniProtKB-KW"/>
</dbReference>
<keyword evidence="3" id="KW-0067">ATP-binding</keyword>
<evidence type="ECO:0000256" key="2">
    <source>
        <dbReference type="ARBA" id="ARBA00022741"/>
    </source>
</evidence>
<dbReference type="GO" id="GO:0015808">
    <property type="term" value="P:L-alanine transport"/>
    <property type="evidence" value="ECO:0007669"/>
    <property type="project" value="TreeGrafter"/>
</dbReference>
<keyword evidence="1" id="KW-0813">Transport</keyword>
<evidence type="ECO:0000313" key="5">
    <source>
        <dbReference type="EMBL" id="SVD41765.1"/>
    </source>
</evidence>
<dbReference type="PANTHER" id="PTHR45772:SF7">
    <property type="entry name" value="AMINO ACID ABC TRANSPORTER ATP-BINDING PROTEIN"/>
    <property type="match status" value="1"/>
</dbReference>
<dbReference type="PANTHER" id="PTHR45772">
    <property type="entry name" value="CONSERVED COMPONENT OF ABC TRANSPORTER FOR NATURAL AMINO ACIDS-RELATED"/>
    <property type="match status" value="1"/>
</dbReference>
<organism evidence="5">
    <name type="scientific">marine metagenome</name>
    <dbReference type="NCBI Taxonomy" id="408172"/>
    <lineage>
        <taxon>unclassified sequences</taxon>
        <taxon>metagenomes</taxon>
        <taxon>ecological metagenomes</taxon>
    </lineage>
</organism>
<name>A0A382V6W0_9ZZZZ</name>
<sequence length="215" mass="23958">KTTLLNVICGMTPPDQGDIFLHDVSLNNMKPSDVASLGLRRTFQSSQLFPGMSVLENMMCGLHLMGTTKLFGAIFRSQTMKDEEAEMRHRAIEALDFVGFKHFADRPGSALSFGQQRIIEIARTLIYEPKVVLLDEPAVGLSVTRVAELETLLRRIRDERGVTLIMIEHVIRLVMGVSDRIVVLNSGQKIAEGQPAEVRNDPMVIEAYLGHQANE</sequence>
<dbReference type="InterPro" id="IPR051120">
    <property type="entry name" value="ABC_AA/LPS_Transport"/>
</dbReference>
<accession>A0A382V6W0</accession>
<dbReference type="GO" id="GO:0016887">
    <property type="term" value="F:ATP hydrolysis activity"/>
    <property type="evidence" value="ECO:0007669"/>
    <property type="project" value="InterPro"/>
</dbReference>
<dbReference type="GO" id="GO:0042941">
    <property type="term" value="P:D-alanine transmembrane transport"/>
    <property type="evidence" value="ECO:0007669"/>
    <property type="project" value="TreeGrafter"/>
</dbReference>
<dbReference type="Pfam" id="PF00005">
    <property type="entry name" value="ABC_tran"/>
    <property type="match status" value="1"/>
</dbReference>
<dbReference type="GO" id="GO:1903806">
    <property type="term" value="P:L-isoleucine import across plasma membrane"/>
    <property type="evidence" value="ECO:0007669"/>
    <property type="project" value="TreeGrafter"/>
</dbReference>
<evidence type="ECO:0000256" key="1">
    <source>
        <dbReference type="ARBA" id="ARBA00022448"/>
    </source>
</evidence>
<dbReference type="SUPFAM" id="SSF52540">
    <property type="entry name" value="P-loop containing nucleoside triphosphate hydrolases"/>
    <property type="match status" value="1"/>
</dbReference>
<feature type="non-terminal residue" evidence="5">
    <location>
        <position position="1"/>
    </location>
</feature>
<dbReference type="InterPro" id="IPR027417">
    <property type="entry name" value="P-loop_NTPase"/>
</dbReference>
<dbReference type="GO" id="GO:0005304">
    <property type="term" value="F:L-valine transmembrane transporter activity"/>
    <property type="evidence" value="ECO:0007669"/>
    <property type="project" value="TreeGrafter"/>
</dbReference>
<feature type="domain" description="ABC transporter" evidence="4">
    <location>
        <begin position="1"/>
        <end position="211"/>
    </location>
</feature>
<evidence type="ECO:0000256" key="3">
    <source>
        <dbReference type="ARBA" id="ARBA00022840"/>
    </source>
</evidence>
<dbReference type="Pfam" id="PF12399">
    <property type="entry name" value="BCA_ABC_TP_C"/>
    <property type="match status" value="1"/>
</dbReference>
<dbReference type="GO" id="GO:0015192">
    <property type="term" value="F:L-phenylalanine transmembrane transporter activity"/>
    <property type="evidence" value="ECO:0007669"/>
    <property type="project" value="TreeGrafter"/>
</dbReference>
<dbReference type="GO" id="GO:0005886">
    <property type="term" value="C:plasma membrane"/>
    <property type="evidence" value="ECO:0007669"/>
    <property type="project" value="TreeGrafter"/>
</dbReference>
<protein>
    <recommendedName>
        <fullName evidence="4">ABC transporter domain-containing protein</fullName>
    </recommendedName>
</protein>
<dbReference type="InterPro" id="IPR032823">
    <property type="entry name" value="BCA_ABC_TP_C"/>
</dbReference>
<dbReference type="EMBL" id="UINC01149347">
    <property type="protein sequence ID" value="SVD41765.1"/>
    <property type="molecule type" value="Genomic_DNA"/>
</dbReference>
<reference evidence="5" key="1">
    <citation type="submission" date="2018-05" db="EMBL/GenBank/DDBJ databases">
        <authorList>
            <person name="Lanie J.A."/>
            <person name="Ng W.-L."/>
            <person name="Kazmierczak K.M."/>
            <person name="Andrzejewski T.M."/>
            <person name="Davidsen T.M."/>
            <person name="Wayne K.J."/>
            <person name="Tettelin H."/>
            <person name="Glass J.I."/>
            <person name="Rusch D."/>
            <person name="Podicherti R."/>
            <person name="Tsui H.-C.T."/>
            <person name="Winkler M.E."/>
        </authorList>
    </citation>
    <scope>NUCLEOTIDE SEQUENCE</scope>
</reference>
<dbReference type="InterPro" id="IPR003439">
    <property type="entry name" value="ABC_transporter-like_ATP-bd"/>
</dbReference>